<dbReference type="Pfam" id="PF06853">
    <property type="entry name" value="DUF1249"/>
    <property type="match status" value="1"/>
</dbReference>
<reference evidence="1 2" key="1">
    <citation type="submission" date="2018-08" db="EMBL/GenBank/DDBJ databases">
        <title>Genomic Encyclopedia of Type Strains, Phase IV (KMG-IV): sequencing the most valuable type-strain genomes for metagenomic binning, comparative biology and taxonomic classification.</title>
        <authorList>
            <person name="Goeker M."/>
        </authorList>
    </citation>
    <scope>NUCLEOTIDE SEQUENCE [LARGE SCALE GENOMIC DNA]</scope>
    <source>
        <strain evidence="1 2">DSM 26022</strain>
    </source>
</reference>
<dbReference type="PANTHER" id="PTHR38774">
    <property type="entry name" value="CYTOPLASMIC PROTEIN-RELATED"/>
    <property type="match status" value="1"/>
</dbReference>
<evidence type="ECO:0000313" key="2">
    <source>
        <dbReference type="Proteomes" id="UP000256774"/>
    </source>
</evidence>
<evidence type="ECO:0000313" key="1">
    <source>
        <dbReference type="EMBL" id="REH40391.1"/>
    </source>
</evidence>
<comment type="caution">
    <text evidence="1">The sequence shown here is derived from an EMBL/GenBank/DDBJ whole genome shotgun (WGS) entry which is preliminary data.</text>
</comment>
<accession>A0A3E0H9K7</accession>
<dbReference type="PANTHER" id="PTHR38774:SF1">
    <property type="entry name" value="CYTOPLASMIC PROTEIN"/>
    <property type="match status" value="1"/>
</dbReference>
<name>A0A3E0H9K7_9GAMM</name>
<dbReference type="Proteomes" id="UP000256774">
    <property type="component" value="Unassembled WGS sequence"/>
</dbReference>
<dbReference type="AlphaFoldDB" id="A0A3E0H9K7"/>
<sequence length="179" mass="20757">MWPRYTVDLAGMHALYELNYARMIKLLRGAGVQGRVGFIAPIEFAWGESVQHGDLLLPQPVLQLSRVEQTRYTETWRLAQMTPTLPWCPELDMEVRLYHDAHMADVLRFQRARRIPAIVQLCDQHGWRVNEKQLVNQFLGDCLQHCLAYGHARDPRLLPDFSRWDGLSRPPLAPSEDVE</sequence>
<dbReference type="EMBL" id="QUNR01000001">
    <property type="protein sequence ID" value="REH40391.1"/>
    <property type="molecule type" value="Genomic_DNA"/>
</dbReference>
<keyword evidence="2" id="KW-1185">Reference proteome</keyword>
<dbReference type="OrthoDB" id="9793663at2"/>
<proteinExistence type="predicted"/>
<organism evidence="1 2">
    <name type="scientific">Paraperlucidibaca baekdonensis</name>
    <dbReference type="NCBI Taxonomy" id="748120"/>
    <lineage>
        <taxon>Bacteria</taxon>
        <taxon>Pseudomonadati</taxon>
        <taxon>Pseudomonadota</taxon>
        <taxon>Gammaproteobacteria</taxon>
        <taxon>Moraxellales</taxon>
        <taxon>Moraxellaceae</taxon>
        <taxon>Paraperlucidibaca</taxon>
    </lineage>
</organism>
<gene>
    <name evidence="1" type="ORF">DFR26_0592</name>
</gene>
<dbReference type="InterPro" id="IPR009659">
    <property type="entry name" value="DUF1249"/>
</dbReference>
<protein>
    <submittedName>
        <fullName evidence="1">Uncharacterized protein</fullName>
    </submittedName>
</protein>